<organism evidence="1 2">
    <name type="scientific">Mariniflexile soesokkakense</name>
    <dbReference type="NCBI Taxonomy" id="1343160"/>
    <lineage>
        <taxon>Bacteria</taxon>
        <taxon>Pseudomonadati</taxon>
        <taxon>Bacteroidota</taxon>
        <taxon>Flavobacteriia</taxon>
        <taxon>Flavobacteriales</taxon>
        <taxon>Flavobacteriaceae</taxon>
        <taxon>Mariniflexile</taxon>
    </lineage>
</organism>
<dbReference type="SUPFAM" id="SSF54593">
    <property type="entry name" value="Glyoxalase/Bleomycin resistance protein/Dihydroxybiphenyl dioxygenase"/>
    <property type="match status" value="1"/>
</dbReference>
<dbReference type="RefSeq" id="WP_346239675.1">
    <property type="nucleotide sequence ID" value="NZ_JAZHYP010000001.1"/>
</dbReference>
<dbReference type="EMBL" id="JAZHYP010000001">
    <property type="protein sequence ID" value="MEN3322134.1"/>
    <property type="molecule type" value="Genomic_DNA"/>
</dbReference>
<accession>A0ABV0A5I3</accession>
<name>A0ABV0A5I3_9FLAO</name>
<reference evidence="1 2" key="1">
    <citation type="submission" date="2024-01" db="EMBL/GenBank/DDBJ databases">
        <title>Mariniflexile litorale sp. nov., isolated from the shallow sediments of the Sea of Japan.</title>
        <authorList>
            <person name="Romanenko L."/>
            <person name="Bystritskaya E."/>
            <person name="Isaeva M."/>
        </authorList>
    </citation>
    <scope>NUCLEOTIDE SEQUENCE [LARGE SCALE GENOMIC DNA]</scope>
    <source>
        <strain evidence="1 2">KCTC 32427</strain>
    </source>
</reference>
<dbReference type="InterPro" id="IPR029068">
    <property type="entry name" value="Glyas_Bleomycin-R_OHBP_Dase"/>
</dbReference>
<dbReference type="Proteomes" id="UP001416393">
    <property type="component" value="Unassembled WGS sequence"/>
</dbReference>
<evidence type="ECO:0000313" key="1">
    <source>
        <dbReference type="EMBL" id="MEN3322134.1"/>
    </source>
</evidence>
<evidence type="ECO:0008006" key="3">
    <source>
        <dbReference type="Google" id="ProtNLM"/>
    </source>
</evidence>
<comment type="caution">
    <text evidence="1">The sequence shown here is derived from an EMBL/GenBank/DDBJ whole genome shotgun (WGS) entry which is preliminary data.</text>
</comment>
<gene>
    <name evidence="1" type="ORF">VP395_00205</name>
</gene>
<proteinExistence type="predicted"/>
<evidence type="ECO:0000313" key="2">
    <source>
        <dbReference type="Proteomes" id="UP001416393"/>
    </source>
</evidence>
<keyword evidence="2" id="KW-1185">Reference proteome</keyword>
<sequence length="69" mass="8274">MENTQSNPIGWFEIYVNNMPRAKKFYETMLQTTLDVLLAPTEESSLNVCIPFKHEYVWFWRRFSTYGGF</sequence>
<protein>
    <recommendedName>
        <fullName evidence="3">Glyoxalase/fosfomycin resistance/dioxygenase domain-containing protein</fullName>
    </recommendedName>
</protein>